<protein>
    <submittedName>
        <fullName evidence="1">Uncharacterized protein</fullName>
    </submittedName>
</protein>
<accession>A0ABQ2YC76</accession>
<proteinExistence type="predicted"/>
<evidence type="ECO:0000313" key="2">
    <source>
        <dbReference type="Proteomes" id="UP000653056"/>
    </source>
</evidence>
<evidence type="ECO:0000313" key="1">
    <source>
        <dbReference type="EMBL" id="GGX79566.1"/>
    </source>
</evidence>
<keyword evidence="2" id="KW-1185">Reference proteome</keyword>
<name>A0ABQ2YC76_9GAMM</name>
<sequence>MFPLVLRRKHWSYVYLQQNVGPHACTFHYWITASTKGKLFLIGNIGTLAAIALTYKSKGTLEPISSKRSHSRRDMVPLRAGASDNSLQVLDDGDKAGHPYVAVKHSNWRIGR</sequence>
<reference evidence="2" key="1">
    <citation type="journal article" date="2019" name="Int. J. Syst. Evol. Microbiol.">
        <title>The Global Catalogue of Microorganisms (GCM) 10K type strain sequencing project: providing services to taxonomists for standard genome sequencing and annotation.</title>
        <authorList>
            <consortium name="The Broad Institute Genomics Platform"/>
            <consortium name="The Broad Institute Genome Sequencing Center for Infectious Disease"/>
            <person name="Wu L."/>
            <person name="Ma J."/>
        </authorList>
    </citation>
    <scope>NUCLEOTIDE SEQUENCE [LARGE SCALE GENOMIC DNA]</scope>
    <source>
        <strain evidence="2">KCTC 22228</strain>
    </source>
</reference>
<gene>
    <name evidence="1" type="ORF">GCM10007160_03580</name>
</gene>
<organism evidence="1 2">
    <name type="scientific">Litchfieldella qijiaojingensis</name>
    <dbReference type="NCBI Taxonomy" id="980347"/>
    <lineage>
        <taxon>Bacteria</taxon>
        <taxon>Pseudomonadati</taxon>
        <taxon>Pseudomonadota</taxon>
        <taxon>Gammaproteobacteria</taxon>
        <taxon>Oceanospirillales</taxon>
        <taxon>Halomonadaceae</taxon>
        <taxon>Litchfieldella</taxon>
    </lineage>
</organism>
<dbReference type="EMBL" id="BMXS01000001">
    <property type="protein sequence ID" value="GGX79566.1"/>
    <property type="molecule type" value="Genomic_DNA"/>
</dbReference>
<dbReference type="Proteomes" id="UP000653056">
    <property type="component" value="Unassembled WGS sequence"/>
</dbReference>
<comment type="caution">
    <text evidence="1">The sequence shown here is derived from an EMBL/GenBank/DDBJ whole genome shotgun (WGS) entry which is preliminary data.</text>
</comment>